<evidence type="ECO:0000313" key="3">
    <source>
        <dbReference type="EMBL" id="MCG4617454.1"/>
    </source>
</evidence>
<accession>A0AAJ1EWZ4</accession>
<protein>
    <recommendedName>
        <fullName evidence="5">Histidine triad protein</fullName>
    </recommendedName>
</protein>
<feature type="compositionally biased region" description="Low complexity" evidence="1">
    <location>
        <begin position="275"/>
        <end position="285"/>
    </location>
</feature>
<dbReference type="Proteomes" id="UP001200537">
    <property type="component" value="Unassembled WGS sequence"/>
</dbReference>
<dbReference type="RefSeq" id="WP_238127688.1">
    <property type="nucleotide sequence ID" value="NZ_JAKNHJ010000004.1"/>
</dbReference>
<keyword evidence="2" id="KW-0732">Signal</keyword>
<feature type="region of interest" description="Disordered" evidence="1">
    <location>
        <begin position="274"/>
        <end position="315"/>
    </location>
</feature>
<dbReference type="EMBL" id="JAKNHJ010000004">
    <property type="protein sequence ID" value="MCG4617454.1"/>
    <property type="molecule type" value="Genomic_DNA"/>
</dbReference>
<reference evidence="3" key="1">
    <citation type="submission" date="2022-01" db="EMBL/GenBank/DDBJ databases">
        <title>Collection of gut derived symbiotic bacterial strains cultured from healthy donors.</title>
        <authorList>
            <person name="Lin H."/>
            <person name="Kohout C."/>
            <person name="Waligurski E."/>
            <person name="Pamer E.G."/>
        </authorList>
    </citation>
    <scope>NUCLEOTIDE SEQUENCE</scope>
    <source>
        <strain evidence="3">DFI.7.46</strain>
    </source>
</reference>
<gene>
    <name evidence="3" type="ORF">L0M99_02945</name>
</gene>
<evidence type="ECO:0008006" key="5">
    <source>
        <dbReference type="Google" id="ProtNLM"/>
    </source>
</evidence>
<comment type="caution">
    <text evidence="3">The sequence shown here is derived from an EMBL/GenBank/DDBJ whole genome shotgun (WGS) entry which is preliminary data.</text>
</comment>
<evidence type="ECO:0000313" key="4">
    <source>
        <dbReference type="Proteomes" id="UP001200537"/>
    </source>
</evidence>
<sequence length="472" mass="51757">MKINKVIIGVAVALTLVLTSSAFALGLAFGGSNEFQSRGSGISTAGGARVQPKEPKYKQDETTEVLVDAEVANNEIVRVRKHGDHWHVYTKDGREIITYTDPSKAKNAGQLKGAAKVVSTSQLSSLASNGVVKILKHGDHYHVYTADGREFITYSDPRSLYPGVAVGTYNGSHGNGKVTVPSVWSPRPAGPSSPFNPALSSKGNKGTSGSHTKPAPGGKLPFVSVVSLQQLAKLPIVKILQHGDHYHAYTKDGQEYITYDNPVKVFPRIKIGQYAGSHSGSGSASKPDKGQTPKPEAEPKPKPKPGSGKQDPNDPERVVRIERHGDHWHLHFADGHEGISYTDPSALYPDIKITEYQEEKPKDTSPIEEDERFTYDEVEAKLIVPLEYITYGNVTHTTRYDHEKQRFVIPHYDHYHYMTLDTIIQFAKGGKDNMFHGYSARQVVATLKYLIMHPEARPKGENGWGSAAEVAS</sequence>
<name>A0AAJ1EWZ4_9ACTO</name>
<evidence type="ECO:0000256" key="1">
    <source>
        <dbReference type="SAM" id="MobiDB-lite"/>
    </source>
</evidence>
<proteinExistence type="predicted"/>
<feature type="chain" id="PRO_5042508470" description="Histidine triad protein" evidence="2">
    <location>
        <begin position="25"/>
        <end position="472"/>
    </location>
</feature>
<feature type="compositionally biased region" description="Polar residues" evidence="1">
    <location>
        <begin position="193"/>
        <end position="211"/>
    </location>
</feature>
<organism evidence="3 4">
    <name type="scientific">Varibaculum cambriense</name>
    <dbReference type="NCBI Taxonomy" id="184870"/>
    <lineage>
        <taxon>Bacteria</taxon>
        <taxon>Bacillati</taxon>
        <taxon>Actinomycetota</taxon>
        <taxon>Actinomycetes</taxon>
        <taxon>Actinomycetales</taxon>
        <taxon>Actinomycetaceae</taxon>
        <taxon>Varibaculum</taxon>
    </lineage>
</organism>
<evidence type="ECO:0000256" key="2">
    <source>
        <dbReference type="SAM" id="SignalP"/>
    </source>
</evidence>
<feature type="signal peptide" evidence="2">
    <location>
        <begin position="1"/>
        <end position="24"/>
    </location>
</feature>
<feature type="region of interest" description="Disordered" evidence="1">
    <location>
        <begin position="180"/>
        <end position="218"/>
    </location>
</feature>
<feature type="compositionally biased region" description="Basic and acidic residues" evidence="1">
    <location>
        <begin position="286"/>
        <end position="301"/>
    </location>
</feature>
<dbReference type="AlphaFoldDB" id="A0AAJ1EWZ4"/>